<keyword evidence="2" id="KW-1185">Reference proteome</keyword>
<sequence length="93" mass="10912">MTGEYVKEGKDFSYYLRLNDSDSTFVFTKKYFEVTSACKGIWIQRGNTVILKCRNDSDVISLMSSGYMTQRDYKIVVRNRKQLQMDNTILTKK</sequence>
<evidence type="ECO:0000313" key="1">
    <source>
        <dbReference type="EMBL" id="RUL59890.1"/>
    </source>
</evidence>
<dbReference type="EMBL" id="RYYU01000001">
    <property type="protein sequence ID" value="RUL59890.1"/>
    <property type="molecule type" value="Genomic_DNA"/>
</dbReference>
<organism evidence="1 2">
    <name type="scientific">Prevotella koreensis</name>
    <dbReference type="NCBI Taxonomy" id="2490854"/>
    <lineage>
        <taxon>Bacteria</taxon>
        <taxon>Pseudomonadati</taxon>
        <taxon>Bacteroidota</taxon>
        <taxon>Bacteroidia</taxon>
        <taxon>Bacteroidales</taxon>
        <taxon>Prevotellaceae</taxon>
        <taxon>Prevotella</taxon>
    </lineage>
</organism>
<name>A0A3S0S0F2_9BACT</name>
<dbReference type="OrthoDB" id="1494296at2"/>
<dbReference type="Proteomes" id="UP000278983">
    <property type="component" value="Unassembled WGS sequence"/>
</dbReference>
<accession>A0A3S0S0F2</accession>
<protein>
    <submittedName>
        <fullName evidence="1">Uncharacterized protein</fullName>
    </submittedName>
</protein>
<evidence type="ECO:0000313" key="2">
    <source>
        <dbReference type="Proteomes" id="UP000278983"/>
    </source>
</evidence>
<dbReference type="RefSeq" id="WP_126678989.1">
    <property type="nucleotide sequence ID" value="NZ_JBQMXP010000028.1"/>
</dbReference>
<dbReference type="AlphaFoldDB" id="A0A3S0S0F2"/>
<proteinExistence type="predicted"/>
<comment type="caution">
    <text evidence="1">The sequence shown here is derived from an EMBL/GenBank/DDBJ whole genome shotgun (WGS) entry which is preliminary data.</text>
</comment>
<reference evidence="1 2" key="1">
    <citation type="submission" date="2018-12" db="EMBL/GenBank/DDBJ databases">
        <title>Genome sequencing of Prevotella sp. KCOM 3155 (= JS262).</title>
        <authorList>
            <person name="Kook J.-K."/>
            <person name="Park S.-N."/>
            <person name="Lim Y.K."/>
        </authorList>
    </citation>
    <scope>NUCLEOTIDE SEQUENCE [LARGE SCALE GENOMIC DNA]</scope>
    <source>
        <strain evidence="1 2">KCOM 3155</strain>
    </source>
</reference>
<gene>
    <name evidence="1" type="ORF">EHV08_09120</name>
</gene>